<feature type="transmembrane region" description="Helical" evidence="8">
    <location>
        <begin position="934"/>
        <end position="957"/>
    </location>
</feature>
<dbReference type="CDD" id="cd18577">
    <property type="entry name" value="ABC_6TM_Pgp_ABCB1_D1_like"/>
    <property type="match status" value="1"/>
</dbReference>
<evidence type="ECO:0000259" key="10">
    <source>
        <dbReference type="PROSITE" id="PS50929"/>
    </source>
</evidence>
<keyword evidence="6 8" id="KW-1133">Transmembrane helix</keyword>
<keyword evidence="12" id="KW-1185">Reference proteome</keyword>
<feature type="transmembrane region" description="Helical" evidence="8">
    <location>
        <begin position="50"/>
        <end position="74"/>
    </location>
</feature>
<accession>A0A0N1IM38</accession>
<dbReference type="Pfam" id="PF00664">
    <property type="entry name" value="ABC_membrane"/>
    <property type="match status" value="2"/>
</dbReference>
<dbReference type="SUPFAM" id="SSF52540">
    <property type="entry name" value="P-loop containing nucleoside triphosphate hydrolases"/>
    <property type="match status" value="2"/>
</dbReference>
<dbReference type="GO" id="GO:0005524">
    <property type="term" value="F:ATP binding"/>
    <property type="evidence" value="ECO:0007669"/>
    <property type="project" value="UniProtKB-KW"/>
</dbReference>
<dbReference type="AlphaFoldDB" id="A0A0N1IM38"/>
<organism evidence="11 12">
    <name type="scientific">Leptomonas seymouri</name>
    <dbReference type="NCBI Taxonomy" id="5684"/>
    <lineage>
        <taxon>Eukaryota</taxon>
        <taxon>Discoba</taxon>
        <taxon>Euglenozoa</taxon>
        <taxon>Kinetoplastea</taxon>
        <taxon>Metakinetoplastina</taxon>
        <taxon>Trypanosomatida</taxon>
        <taxon>Trypanosomatidae</taxon>
        <taxon>Leishmaniinae</taxon>
        <taxon>Leptomonas</taxon>
    </lineage>
</organism>
<keyword evidence="3 8" id="KW-0812">Transmembrane</keyword>
<dbReference type="GO" id="GO:0016887">
    <property type="term" value="F:ATP hydrolysis activity"/>
    <property type="evidence" value="ECO:0007669"/>
    <property type="project" value="InterPro"/>
</dbReference>
<evidence type="ECO:0000256" key="4">
    <source>
        <dbReference type="ARBA" id="ARBA00022741"/>
    </source>
</evidence>
<keyword evidence="7 8" id="KW-0472">Membrane</keyword>
<evidence type="ECO:0000256" key="3">
    <source>
        <dbReference type="ARBA" id="ARBA00022692"/>
    </source>
</evidence>
<dbReference type="PROSITE" id="PS50893">
    <property type="entry name" value="ABC_TRANSPORTER_2"/>
    <property type="match status" value="2"/>
</dbReference>
<dbReference type="VEuPathDB" id="TriTrypDB:Lsey_0037_0020"/>
<feature type="domain" description="ABC transmembrane type-1" evidence="10">
    <location>
        <begin position="711"/>
        <end position="984"/>
    </location>
</feature>
<keyword evidence="5 11" id="KW-0067">ATP-binding</keyword>
<dbReference type="InterPro" id="IPR011527">
    <property type="entry name" value="ABC1_TM_dom"/>
</dbReference>
<feature type="transmembrane region" description="Helical" evidence="8">
    <location>
        <begin position="969"/>
        <end position="988"/>
    </location>
</feature>
<evidence type="ECO:0000256" key="6">
    <source>
        <dbReference type="ARBA" id="ARBA00022989"/>
    </source>
</evidence>
<gene>
    <name evidence="11" type="ORF">ABL78_1988</name>
</gene>
<evidence type="ECO:0000256" key="1">
    <source>
        <dbReference type="ARBA" id="ARBA00004141"/>
    </source>
</evidence>
<dbReference type="FunFam" id="3.40.50.300:FF:000836">
    <property type="entry name" value="ABC transporter B family member 25"/>
    <property type="match status" value="1"/>
</dbReference>
<dbReference type="CDD" id="cd18578">
    <property type="entry name" value="ABC_6TM_Pgp_ABCB1_D2_like"/>
    <property type="match status" value="1"/>
</dbReference>
<dbReference type="InterPro" id="IPR027417">
    <property type="entry name" value="P-loop_NTPase"/>
</dbReference>
<feature type="domain" description="ABC transmembrane type-1" evidence="10">
    <location>
        <begin position="54"/>
        <end position="337"/>
    </location>
</feature>
<feature type="transmembrane region" description="Helical" evidence="8">
    <location>
        <begin position="755"/>
        <end position="781"/>
    </location>
</feature>
<dbReference type="GO" id="GO:0015421">
    <property type="term" value="F:ABC-type oligopeptide transporter activity"/>
    <property type="evidence" value="ECO:0007669"/>
    <property type="project" value="TreeGrafter"/>
</dbReference>
<dbReference type="InterPro" id="IPR036640">
    <property type="entry name" value="ABC1_TM_sf"/>
</dbReference>
<feature type="transmembrane region" description="Helical" evidence="8">
    <location>
        <begin position="708"/>
        <end position="735"/>
    </location>
</feature>
<evidence type="ECO:0000259" key="9">
    <source>
        <dbReference type="PROSITE" id="PS50893"/>
    </source>
</evidence>
<evidence type="ECO:0000256" key="7">
    <source>
        <dbReference type="ARBA" id="ARBA00023136"/>
    </source>
</evidence>
<dbReference type="InterPro" id="IPR039421">
    <property type="entry name" value="Type_1_exporter"/>
</dbReference>
<dbReference type="EMBL" id="LJSK01000037">
    <property type="protein sequence ID" value="KPI88871.1"/>
    <property type="molecule type" value="Genomic_DNA"/>
</dbReference>
<proteinExistence type="predicted"/>
<keyword evidence="4" id="KW-0547">Nucleotide-binding</keyword>
<name>A0A0N1IM38_LEPSE</name>
<feature type="transmembrane region" description="Helical" evidence="8">
    <location>
        <begin position="313"/>
        <end position="336"/>
    </location>
</feature>
<evidence type="ECO:0000313" key="11">
    <source>
        <dbReference type="EMBL" id="KPI88871.1"/>
    </source>
</evidence>
<protein>
    <submittedName>
        <fullName evidence="11">Putative ATP-binding cassette protein subfamily B member 2</fullName>
    </submittedName>
</protein>
<dbReference type="Pfam" id="PF00005">
    <property type="entry name" value="ABC_tran"/>
    <property type="match status" value="2"/>
</dbReference>
<dbReference type="SMART" id="SM00382">
    <property type="entry name" value="AAA"/>
    <property type="match status" value="2"/>
</dbReference>
<evidence type="ECO:0000256" key="2">
    <source>
        <dbReference type="ARBA" id="ARBA00022448"/>
    </source>
</evidence>
<feature type="transmembrane region" description="Helical" evidence="8">
    <location>
        <begin position="170"/>
        <end position="189"/>
    </location>
</feature>
<dbReference type="PANTHER" id="PTHR43394">
    <property type="entry name" value="ATP-DEPENDENT PERMEASE MDL1, MITOCHONDRIAL"/>
    <property type="match status" value="1"/>
</dbReference>
<dbReference type="PROSITE" id="PS50929">
    <property type="entry name" value="ABC_TM1F"/>
    <property type="match status" value="2"/>
</dbReference>
<keyword evidence="2" id="KW-0813">Transport</keyword>
<dbReference type="Gene3D" id="3.40.50.300">
    <property type="entry name" value="P-loop containing nucleotide triphosphate hydrolases"/>
    <property type="match status" value="2"/>
</dbReference>
<dbReference type="CDD" id="cd03249">
    <property type="entry name" value="ABC_MTABC3_MDL1_MDL2"/>
    <property type="match status" value="1"/>
</dbReference>
<comment type="subcellular location">
    <subcellularLocation>
        <location evidence="1">Membrane</location>
        <topology evidence="1">Multi-pass membrane protein</topology>
    </subcellularLocation>
</comment>
<dbReference type="InterPro" id="IPR003439">
    <property type="entry name" value="ABC_transporter-like_ATP-bd"/>
</dbReference>
<feature type="transmembrane region" description="Helical" evidence="8">
    <location>
        <begin position="94"/>
        <end position="114"/>
    </location>
</feature>
<dbReference type="OrthoDB" id="6500128at2759"/>
<dbReference type="Gene3D" id="1.20.1560.10">
    <property type="entry name" value="ABC transporter type 1, transmembrane domain"/>
    <property type="match status" value="3"/>
</dbReference>
<feature type="transmembrane region" description="Helical" evidence="8">
    <location>
        <begin position="273"/>
        <end position="301"/>
    </location>
</feature>
<comment type="caution">
    <text evidence="11">The sequence shown here is derived from an EMBL/GenBank/DDBJ whole genome shotgun (WGS) entry which is preliminary data.</text>
</comment>
<sequence>MAKPNPARSARQTKRAAKEIAKETKEALLAKLNQQVPIMTLFRYRTSFEWFATIIGSIAAFGSGGSTPLFMYFFGRMTNTAYDDLQGPNVTRSFAMLMTCVGVLSMLLVFIKTVTYQVCATRLMGRIKAAYFSALLNQDIAWHDDHKPGELISRLSGDTRVILNGINDRFAGWIENLGMGLIGVVFAFISSWELTLLILGSLPLIGMAVYFLSVRMSKHITIARQQYAAAGAIAQEVMRNIKTVQSFNREMHEANRFANTVVMSREAGITKEFLVAMASGATVGIMLCVLGFAFLLALFLVKEGRSDVGSVSSAFLTVLYGAMGLGQVLPALLSFVEARTAAHPIFDTIDRVPDINTCVNGADAVFNDRIELRDVEFAYPSRPEQTIFRGLSVTIMKGQKIAFSGSTGCGKSTIIALLQRFYDPQEGSVLVDGTDIRDIHLKSWRRRIGIVSQEPNLFSGTVFENVRMGRSSATFDEVVAACRKARIHDTIQSLPHGYDTKVGSVGSQLSGGQKQRLAIARAIVRGADILLLDEATSALDRKSEIEVQHALDDLTLNSKMTVVTIAHRVATIRHMDCIYFLDQRRGGGSAIAEYGTYDELLHLNGRFASMVMMQDTSVCNLRTVVHDTSFYLFADAAEKDQKVDDDSYTQSSSWDSASSEFRSLDEEDWSHARNIEDVPFEFRTDWEEKHGPGGSMWRVMKMTKSRAWGIFLGFAGSIITALVFPCVGLIITQLINSLGVYRVTRDVDEMRSKMMLYIILLIVLGVAYFIGALLTGFYGYVGEYLTYDLRTALFRQVLRQDQTFFDMPRRDPGALSTVLAGDCEAVHQLYGPTLGSHLKSFCSFAGGIVIGLIVQWKVGLVSLATMPIFVGSIIGQQVLFDDASKFRKSGIDTVVSETLGSIRTVNSFNMQCKMEKMYKRHINREERVAEYRSVLISVLVGITEVSLMGSTALAFWYGGTLIEKGETHFSSVLISAMSITMGATFAGAEAGSFATKLRDARRSANHVFSIIDRVPVVDSYEYGKTDAKESVGIVFQDVSFHYPARKQMEVLQEVSMTFKNGTSNGLMGQTGCGKSTIIQILARFYPISSGQVLVNGLDLCSLDLVTWRSQMSLVLQEPALFSGTIRDNITYALPGATEEEVIEAAKLACIHDEIMKMEDGYDTQVGYCGQQLSGGQKQRIAIARGVIRCPKLLLLDEATSALDNATEAAVQRNIDAFQKRFEVTTVSIAHRLTTIRHSDQIVLLDSGKIIEQGTHDQLMEDGGEYKSRWDLSAT</sequence>
<feature type="transmembrane region" description="Helical" evidence="8">
    <location>
        <begin position="195"/>
        <end position="214"/>
    </location>
</feature>
<dbReference type="PROSITE" id="PS00211">
    <property type="entry name" value="ABC_TRANSPORTER_1"/>
    <property type="match status" value="2"/>
</dbReference>
<evidence type="ECO:0000256" key="8">
    <source>
        <dbReference type="SAM" id="Phobius"/>
    </source>
</evidence>
<dbReference type="PANTHER" id="PTHR43394:SF1">
    <property type="entry name" value="ATP-BINDING CASSETTE SUB-FAMILY B MEMBER 10, MITOCHONDRIAL"/>
    <property type="match status" value="1"/>
</dbReference>
<evidence type="ECO:0000313" key="12">
    <source>
        <dbReference type="Proteomes" id="UP000038009"/>
    </source>
</evidence>
<dbReference type="SUPFAM" id="SSF90123">
    <property type="entry name" value="ABC transporter transmembrane region"/>
    <property type="match status" value="2"/>
</dbReference>
<dbReference type="GO" id="GO:0005743">
    <property type="term" value="C:mitochondrial inner membrane"/>
    <property type="evidence" value="ECO:0007669"/>
    <property type="project" value="TreeGrafter"/>
</dbReference>
<dbReference type="GO" id="GO:0090374">
    <property type="term" value="P:oligopeptide export from mitochondrion"/>
    <property type="evidence" value="ECO:0007669"/>
    <property type="project" value="TreeGrafter"/>
</dbReference>
<feature type="domain" description="ABC transporter" evidence="9">
    <location>
        <begin position="370"/>
        <end position="613"/>
    </location>
</feature>
<evidence type="ECO:0000256" key="5">
    <source>
        <dbReference type="ARBA" id="ARBA00022840"/>
    </source>
</evidence>
<reference evidence="11 12" key="1">
    <citation type="journal article" date="2015" name="PLoS Pathog.">
        <title>Leptomonas seymouri: Adaptations to the Dixenous Life Cycle Analyzed by Genome Sequencing, Transcriptome Profiling and Co-infection with Leishmania donovani.</title>
        <authorList>
            <person name="Kraeva N."/>
            <person name="Butenko A."/>
            <person name="Hlavacova J."/>
            <person name="Kostygov A."/>
            <person name="Myskova J."/>
            <person name="Grybchuk D."/>
            <person name="Lestinova T."/>
            <person name="Votypka J."/>
            <person name="Volf P."/>
            <person name="Opperdoes F."/>
            <person name="Flegontov P."/>
            <person name="Lukes J."/>
            <person name="Yurchenko V."/>
        </authorList>
    </citation>
    <scope>NUCLEOTIDE SEQUENCE [LARGE SCALE GENOMIC DNA]</scope>
    <source>
        <strain evidence="11 12">ATCC 30220</strain>
    </source>
</reference>
<dbReference type="FunFam" id="3.40.50.300:FF:002064">
    <property type="entry name" value="Multidrug resistance protein 1, 2, 3"/>
    <property type="match status" value="1"/>
</dbReference>
<dbReference type="InterPro" id="IPR003593">
    <property type="entry name" value="AAA+_ATPase"/>
</dbReference>
<dbReference type="Proteomes" id="UP000038009">
    <property type="component" value="Unassembled WGS sequence"/>
</dbReference>
<dbReference type="OMA" id="VNGWIQM"/>
<dbReference type="InterPro" id="IPR017871">
    <property type="entry name" value="ABC_transporter-like_CS"/>
</dbReference>
<feature type="domain" description="ABC transporter" evidence="9">
    <location>
        <begin position="1033"/>
        <end position="1271"/>
    </location>
</feature>